<evidence type="ECO:0000313" key="3">
    <source>
        <dbReference type="Proteomes" id="UP000017836"/>
    </source>
</evidence>
<sequence>MALTPFHLPIILSLILSDYVLCPVFTLRLEDGTPEEKMVMYNAIKSGPLDDSLEISPNEIVFGPCDKPAEHPTQIINCIYACVGHQIVYCCTTIGHCFRDKEMCIDNCP</sequence>
<dbReference type="Proteomes" id="UP000017836">
    <property type="component" value="Unassembled WGS sequence"/>
</dbReference>
<keyword evidence="1" id="KW-0732">Signal</keyword>
<feature type="signal peptide" evidence="1">
    <location>
        <begin position="1"/>
        <end position="22"/>
    </location>
</feature>
<name>U5D5E9_AMBTC</name>
<organism evidence="2 3">
    <name type="scientific">Amborella trichopoda</name>
    <dbReference type="NCBI Taxonomy" id="13333"/>
    <lineage>
        <taxon>Eukaryota</taxon>
        <taxon>Viridiplantae</taxon>
        <taxon>Streptophyta</taxon>
        <taxon>Embryophyta</taxon>
        <taxon>Tracheophyta</taxon>
        <taxon>Spermatophyta</taxon>
        <taxon>Magnoliopsida</taxon>
        <taxon>Amborellales</taxon>
        <taxon>Amborellaceae</taxon>
        <taxon>Amborella</taxon>
    </lineage>
</organism>
<accession>U5D5E9</accession>
<evidence type="ECO:0000313" key="2">
    <source>
        <dbReference type="EMBL" id="ERN17664.1"/>
    </source>
</evidence>
<protein>
    <submittedName>
        <fullName evidence="2">Uncharacterized protein</fullName>
    </submittedName>
</protein>
<reference evidence="3" key="1">
    <citation type="journal article" date="2013" name="Science">
        <title>The Amborella genome and the evolution of flowering plants.</title>
        <authorList>
            <consortium name="Amborella Genome Project"/>
        </authorList>
    </citation>
    <scope>NUCLEOTIDE SEQUENCE [LARGE SCALE GENOMIC DNA]</scope>
</reference>
<dbReference type="EMBL" id="KI392312">
    <property type="protein sequence ID" value="ERN17664.1"/>
    <property type="molecule type" value="Genomic_DNA"/>
</dbReference>
<dbReference type="Gramene" id="ERN17664">
    <property type="protein sequence ID" value="ERN17664"/>
    <property type="gene ID" value="AMTR_s00059p00189800"/>
</dbReference>
<feature type="chain" id="PRO_5004658900" evidence="1">
    <location>
        <begin position="23"/>
        <end position="109"/>
    </location>
</feature>
<dbReference type="AlphaFoldDB" id="U5D5E9"/>
<keyword evidence="3" id="KW-1185">Reference proteome</keyword>
<evidence type="ECO:0000256" key="1">
    <source>
        <dbReference type="SAM" id="SignalP"/>
    </source>
</evidence>
<gene>
    <name evidence="2" type="ORF">AMTR_s00059p00189800</name>
</gene>
<proteinExistence type="predicted"/>
<dbReference type="HOGENOM" id="CLU_2187480_0_0_1"/>